<dbReference type="AlphaFoldDB" id="D2VUG9"/>
<evidence type="ECO:0000256" key="1">
    <source>
        <dbReference type="SAM" id="Coils"/>
    </source>
</evidence>
<evidence type="ECO:0000313" key="2">
    <source>
        <dbReference type="EMBL" id="EFC39447.1"/>
    </source>
</evidence>
<protein>
    <submittedName>
        <fullName evidence="2">Predicted protein</fullName>
    </submittedName>
</protein>
<sequence length="149" mass="16999">MAKTIFPLLDLHEDFKFLSVKQIPTLLLLNKSTHGQLVQSERFWKGAAFNYARAFSLELPVEDLSTADLPQSLRGLIEEKQSKIHILQQEIHAAESKASTYRAQAAKIKGQTPSAMNLFITKTYESETKELEMHLKELKKNVQDLTLEE</sequence>
<keyword evidence="3" id="KW-1185">Reference proteome</keyword>
<dbReference type="RefSeq" id="XP_002672191.1">
    <property type="nucleotide sequence ID" value="XM_002672145.1"/>
</dbReference>
<keyword evidence="1" id="KW-0175">Coiled coil</keyword>
<organism evidence="3">
    <name type="scientific">Naegleria gruberi</name>
    <name type="common">Amoeba</name>
    <dbReference type="NCBI Taxonomy" id="5762"/>
    <lineage>
        <taxon>Eukaryota</taxon>
        <taxon>Discoba</taxon>
        <taxon>Heterolobosea</taxon>
        <taxon>Tetramitia</taxon>
        <taxon>Eutetramitia</taxon>
        <taxon>Vahlkampfiidae</taxon>
        <taxon>Naegleria</taxon>
    </lineage>
</organism>
<dbReference type="KEGG" id="ngr:NAEGRDRAFT_72659"/>
<accession>D2VUG9</accession>
<name>D2VUG9_NAEGR</name>
<feature type="coiled-coil region" evidence="1">
    <location>
        <begin position="77"/>
        <end position="148"/>
    </location>
</feature>
<proteinExistence type="predicted"/>
<dbReference type="VEuPathDB" id="AmoebaDB:NAEGRDRAFT_72659"/>
<dbReference type="EMBL" id="GG738899">
    <property type="protein sequence ID" value="EFC39447.1"/>
    <property type="molecule type" value="Genomic_DNA"/>
</dbReference>
<dbReference type="InParanoid" id="D2VUG9"/>
<dbReference type="GeneID" id="8850875"/>
<gene>
    <name evidence="2" type="ORF">NAEGRDRAFT_72659</name>
</gene>
<evidence type="ECO:0000313" key="3">
    <source>
        <dbReference type="Proteomes" id="UP000006671"/>
    </source>
</evidence>
<dbReference type="Proteomes" id="UP000006671">
    <property type="component" value="Unassembled WGS sequence"/>
</dbReference>
<reference evidence="2 3" key="1">
    <citation type="journal article" date="2010" name="Cell">
        <title>The genome of Naegleria gruberi illuminates early eukaryotic versatility.</title>
        <authorList>
            <person name="Fritz-Laylin L.K."/>
            <person name="Prochnik S.E."/>
            <person name="Ginger M.L."/>
            <person name="Dacks J.B."/>
            <person name="Carpenter M.L."/>
            <person name="Field M.C."/>
            <person name="Kuo A."/>
            <person name="Paredez A."/>
            <person name="Chapman J."/>
            <person name="Pham J."/>
            <person name="Shu S."/>
            <person name="Neupane R."/>
            <person name="Cipriano M."/>
            <person name="Mancuso J."/>
            <person name="Tu H."/>
            <person name="Salamov A."/>
            <person name="Lindquist E."/>
            <person name="Shapiro H."/>
            <person name="Lucas S."/>
            <person name="Grigoriev I.V."/>
            <person name="Cande W.Z."/>
            <person name="Fulton C."/>
            <person name="Rokhsar D.S."/>
            <person name="Dawson S.C."/>
        </authorList>
    </citation>
    <scope>NUCLEOTIDE SEQUENCE [LARGE SCALE GENOMIC DNA]</scope>
    <source>
        <strain evidence="2 3">NEG-M</strain>
    </source>
</reference>